<reference evidence="1" key="1">
    <citation type="journal article" date="2020" name="Fungal Divers.">
        <title>Resolving the Mortierellaceae phylogeny through synthesis of multi-gene phylogenetics and phylogenomics.</title>
        <authorList>
            <person name="Vandepol N."/>
            <person name="Liber J."/>
            <person name="Desiro A."/>
            <person name="Na H."/>
            <person name="Kennedy M."/>
            <person name="Barry K."/>
            <person name="Grigoriev I.V."/>
            <person name="Miller A.N."/>
            <person name="O'Donnell K."/>
            <person name="Stajich J.E."/>
            <person name="Bonito G."/>
        </authorList>
    </citation>
    <scope>NUCLEOTIDE SEQUENCE</scope>
    <source>
        <strain evidence="1">KOD948</strain>
    </source>
</reference>
<sequence>MGGPGKLIARIYLGWNRDMAVFAIRARVSGRRLGIRYHDSRNNNDYLGPVIIENNGLHIFHEVPNCASSGHCYLRSFEGNQNENQGTENFLVQHYEGDKDGNFKSQDD</sequence>
<dbReference type="Proteomes" id="UP000726737">
    <property type="component" value="Unassembled WGS sequence"/>
</dbReference>
<comment type="caution">
    <text evidence="1">The sequence shown here is derived from an EMBL/GenBank/DDBJ whole genome shotgun (WGS) entry which is preliminary data.</text>
</comment>
<evidence type="ECO:0000313" key="1">
    <source>
        <dbReference type="EMBL" id="KAG0248025.1"/>
    </source>
</evidence>
<dbReference type="AlphaFoldDB" id="A0A9P6PIK7"/>
<keyword evidence="2" id="KW-1185">Reference proteome</keyword>
<accession>A0A9P6PIK7</accession>
<dbReference type="EMBL" id="JAAAJA010001132">
    <property type="protein sequence ID" value="KAG0248025.1"/>
    <property type="molecule type" value="Genomic_DNA"/>
</dbReference>
<evidence type="ECO:0000313" key="2">
    <source>
        <dbReference type="Proteomes" id="UP000726737"/>
    </source>
</evidence>
<name>A0A9P6PIK7_9FUNG</name>
<organism evidence="1 2">
    <name type="scientific">Mortierella polycephala</name>
    <dbReference type="NCBI Taxonomy" id="41804"/>
    <lineage>
        <taxon>Eukaryota</taxon>
        <taxon>Fungi</taxon>
        <taxon>Fungi incertae sedis</taxon>
        <taxon>Mucoromycota</taxon>
        <taxon>Mortierellomycotina</taxon>
        <taxon>Mortierellomycetes</taxon>
        <taxon>Mortierellales</taxon>
        <taxon>Mortierellaceae</taxon>
        <taxon>Mortierella</taxon>
    </lineage>
</organism>
<gene>
    <name evidence="1" type="ORF">BG011_000621</name>
</gene>
<protein>
    <submittedName>
        <fullName evidence="1">Uncharacterized protein</fullName>
    </submittedName>
</protein>
<feature type="non-terminal residue" evidence="1">
    <location>
        <position position="108"/>
    </location>
</feature>
<proteinExistence type="predicted"/>